<dbReference type="PROSITE" id="PS50156">
    <property type="entry name" value="SSD"/>
    <property type="match status" value="1"/>
</dbReference>
<feature type="domain" description="SSD" evidence="8">
    <location>
        <begin position="200"/>
        <end position="335"/>
    </location>
</feature>
<dbReference type="InterPro" id="IPR000731">
    <property type="entry name" value="SSD"/>
</dbReference>
<dbReference type="PANTHER" id="PTHR33406:SF11">
    <property type="entry name" value="MEMBRANE PROTEIN SCO6666-RELATED"/>
    <property type="match status" value="1"/>
</dbReference>
<feature type="transmembrane region" description="Helical" evidence="7">
    <location>
        <begin position="285"/>
        <end position="306"/>
    </location>
</feature>
<gene>
    <name evidence="9" type="ORF">HNR21_006432</name>
</gene>
<evidence type="ECO:0000313" key="9">
    <source>
        <dbReference type="EMBL" id="MBA9007550.1"/>
    </source>
</evidence>
<keyword evidence="3" id="KW-1003">Cell membrane</keyword>
<evidence type="ECO:0000256" key="3">
    <source>
        <dbReference type="ARBA" id="ARBA00022475"/>
    </source>
</evidence>
<feature type="transmembrane region" description="Helical" evidence="7">
    <location>
        <begin position="625"/>
        <end position="647"/>
    </location>
</feature>
<dbReference type="AlphaFoldDB" id="A0A7W3N4V6"/>
<dbReference type="RefSeq" id="WP_182708083.1">
    <property type="nucleotide sequence ID" value="NZ_JACJII010000001.1"/>
</dbReference>
<evidence type="ECO:0000256" key="2">
    <source>
        <dbReference type="ARBA" id="ARBA00010157"/>
    </source>
</evidence>
<feature type="transmembrane region" description="Helical" evidence="7">
    <location>
        <begin position="206"/>
        <end position="226"/>
    </location>
</feature>
<reference evidence="9 10" key="1">
    <citation type="submission" date="2020-08" db="EMBL/GenBank/DDBJ databases">
        <title>Sequencing the genomes of 1000 actinobacteria strains.</title>
        <authorList>
            <person name="Klenk H.-P."/>
        </authorList>
    </citation>
    <scope>NUCLEOTIDE SEQUENCE [LARGE SCALE GENOMIC DNA]</scope>
    <source>
        <strain evidence="9 10">DSM 45823</strain>
    </source>
</reference>
<dbReference type="InterPro" id="IPR050545">
    <property type="entry name" value="Mycobact_MmpL"/>
</dbReference>
<feature type="transmembrane region" description="Helical" evidence="7">
    <location>
        <begin position="232"/>
        <end position="253"/>
    </location>
</feature>
<keyword evidence="5 7" id="KW-1133">Transmembrane helix</keyword>
<dbReference type="SUPFAM" id="SSF82866">
    <property type="entry name" value="Multidrug efflux transporter AcrB transmembrane domain"/>
    <property type="match status" value="2"/>
</dbReference>
<evidence type="ECO:0000256" key="7">
    <source>
        <dbReference type="SAM" id="Phobius"/>
    </source>
</evidence>
<feature type="transmembrane region" description="Helical" evidence="7">
    <location>
        <begin position="372"/>
        <end position="390"/>
    </location>
</feature>
<keyword evidence="10" id="KW-1185">Reference proteome</keyword>
<dbReference type="Proteomes" id="UP000539313">
    <property type="component" value="Unassembled WGS sequence"/>
</dbReference>
<comment type="caution">
    <text evidence="9">The sequence shown here is derived from an EMBL/GenBank/DDBJ whole genome shotgun (WGS) entry which is preliminary data.</text>
</comment>
<evidence type="ECO:0000256" key="6">
    <source>
        <dbReference type="ARBA" id="ARBA00023136"/>
    </source>
</evidence>
<dbReference type="Gene3D" id="1.20.1640.10">
    <property type="entry name" value="Multidrug efflux transporter AcrB transmembrane domain"/>
    <property type="match status" value="2"/>
</dbReference>
<feature type="transmembrane region" description="Helical" evidence="7">
    <location>
        <begin position="545"/>
        <end position="563"/>
    </location>
</feature>
<protein>
    <submittedName>
        <fullName evidence="9">RND superfamily putative drug exporter</fullName>
    </submittedName>
</protein>
<dbReference type="EMBL" id="JACJII010000001">
    <property type="protein sequence ID" value="MBA9007550.1"/>
    <property type="molecule type" value="Genomic_DNA"/>
</dbReference>
<keyword evidence="6 7" id="KW-0472">Membrane</keyword>
<feature type="transmembrane region" description="Helical" evidence="7">
    <location>
        <begin position="182"/>
        <end position="201"/>
    </location>
</feature>
<evidence type="ECO:0000259" key="8">
    <source>
        <dbReference type="PROSITE" id="PS50156"/>
    </source>
</evidence>
<feature type="transmembrane region" description="Helical" evidence="7">
    <location>
        <begin position="515"/>
        <end position="538"/>
    </location>
</feature>
<evidence type="ECO:0000256" key="4">
    <source>
        <dbReference type="ARBA" id="ARBA00022692"/>
    </source>
</evidence>
<sequence length="719" mass="74585">MLERWGRLTYRRRRPILALALAAMIFAGVWGTGVFGAMTSADGFSTPGSQSAEAVEVAERSLPRDDTDVVVVYEDRAGRTADHPAVRAAVTAALAELPRDRVARVTSYYSTGSPAFLSADRTKTFAAVMLAGDDAAERADAYAAVKDALGRADGLTVRVGGAVAANDAINGRVSADIARAELLSAPILLVLLVVIFGGLVAAALPLAVGGVAILGSFTALHAIALVTDVSVFAVNVTTFLGMGLAIDYGLFMVARFREELRRAGGAPDAVQEALAATMATAGRTVLVSGITVAISMAGLILFPQIFLKSMGYGGVATVLVDLVAALTVLPALLAVLGPRVNALPVRRRAAGTAGDGPGRWQRLAHGVMRRPALYAVAATAVLLAVAAPFLRIDWGAVDTRVLPEGTEARVVDETLEREFPRDTDVPVQVVLEGRTDPAAFAERLARVPGVTGASVTGNGAEAARISLTYAGDAQSDATRELVERVRDVPAPPGVRVHVGGPTAAVIDQLDSMGAVLPWAALVVGLAITVLLFLAFGSLVLPVKAIAANLLSLGAAFGAVVWIFQDGNLSGPLGFTATGDIAPAMPILMLLLLFGVSMDYEVFLLSRIREQYDRTGEVAGAIAAGLQRTGGIITSAALLLVVVIGALATSGVSFIKLIGVGMAVAIVLDATVVRLVLVPATMRLLGRACWWAPGPLARVHRRYGIGEENDARPRELAGTG</sequence>
<dbReference type="InterPro" id="IPR004869">
    <property type="entry name" value="MMPL_dom"/>
</dbReference>
<name>A0A7W3N4V6_9ACTN</name>
<feature type="transmembrane region" description="Helical" evidence="7">
    <location>
        <begin position="583"/>
        <end position="604"/>
    </location>
</feature>
<keyword evidence="4 7" id="KW-0812">Transmembrane</keyword>
<dbReference type="PANTHER" id="PTHR33406">
    <property type="entry name" value="MEMBRANE PROTEIN MJ1562-RELATED"/>
    <property type="match status" value="1"/>
</dbReference>
<feature type="transmembrane region" description="Helical" evidence="7">
    <location>
        <begin position="653"/>
        <end position="676"/>
    </location>
</feature>
<feature type="transmembrane region" description="Helical" evidence="7">
    <location>
        <begin position="312"/>
        <end position="337"/>
    </location>
</feature>
<proteinExistence type="inferred from homology"/>
<evidence type="ECO:0000313" key="10">
    <source>
        <dbReference type="Proteomes" id="UP000539313"/>
    </source>
</evidence>
<accession>A0A7W3N4V6</accession>
<comment type="similarity">
    <text evidence="2">Belongs to the resistance-nodulation-cell division (RND) (TC 2.A.6) family. MmpL subfamily.</text>
</comment>
<evidence type="ECO:0000256" key="5">
    <source>
        <dbReference type="ARBA" id="ARBA00022989"/>
    </source>
</evidence>
<evidence type="ECO:0000256" key="1">
    <source>
        <dbReference type="ARBA" id="ARBA00004651"/>
    </source>
</evidence>
<comment type="subcellular location">
    <subcellularLocation>
        <location evidence="1">Cell membrane</location>
        <topology evidence="1">Multi-pass membrane protein</topology>
    </subcellularLocation>
</comment>
<dbReference type="GO" id="GO:0005886">
    <property type="term" value="C:plasma membrane"/>
    <property type="evidence" value="ECO:0007669"/>
    <property type="project" value="UniProtKB-SubCell"/>
</dbReference>
<organism evidence="9 10">
    <name type="scientific">Thermomonospora cellulosilytica</name>
    <dbReference type="NCBI Taxonomy" id="1411118"/>
    <lineage>
        <taxon>Bacteria</taxon>
        <taxon>Bacillati</taxon>
        <taxon>Actinomycetota</taxon>
        <taxon>Actinomycetes</taxon>
        <taxon>Streptosporangiales</taxon>
        <taxon>Thermomonosporaceae</taxon>
        <taxon>Thermomonospora</taxon>
    </lineage>
</organism>
<dbReference type="Pfam" id="PF03176">
    <property type="entry name" value="MMPL"/>
    <property type="match status" value="2"/>
</dbReference>